<dbReference type="NCBIfam" id="NF003810">
    <property type="entry name" value="PRK05399.1"/>
    <property type="match status" value="1"/>
</dbReference>
<dbReference type="InterPro" id="IPR000432">
    <property type="entry name" value="DNA_mismatch_repair_MutS_C"/>
</dbReference>
<keyword evidence="6 9" id="KW-0238">DNA-binding</keyword>
<dbReference type="InterPro" id="IPR045076">
    <property type="entry name" value="MutS"/>
</dbReference>
<evidence type="ECO:0000313" key="13">
    <source>
        <dbReference type="EMBL" id="SDO45594.1"/>
    </source>
</evidence>
<dbReference type="EMBL" id="FNJI01000002">
    <property type="protein sequence ID" value="SDO45594.1"/>
    <property type="molecule type" value="Genomic_DNA"/>
</dbReference>
<evidence type="ECO:0000256" key="10">
    <source>
        <dbReference type="RuleBase" id="RU003756"/>
    </source>
</evidence>
<dbReference type="PANTHER" id="PTHR11361">
    <property type="entry name" value="DNA MISMATCH REPAIR PROTEIN MUTS FAMILY MEMBER"/>
    <property type="match status" value="1"/>
</dbReference>
<dbReference type="SUPFAM" id="SSF48334">
    <property type="entry name" value="DNA repair protein MutS, domain III"/>
    <property type="match status" value="1"/>
</dbReference>
<dbReference type="InterPro" id="IPR016151">
    <property type="entry name" value="DNA_mismatch_repair_MutS_N"/>
</dbReference>
<dbReference type="GO" id="GO:0030983">
    <property type="term" value="F:mismatched DNA binding"/>
    <property type="evidence" value="ECO:0007669"/>
    <property type="project" value="InterPro"/>
</dbReference>
<dbReference type="STRING" id="91360.SAMN05660330_00271"/>
<dbReference type="SMART" id="SM00533">
    <property type="entry name" value="MUTSd"/>
    <property type="match status" value="1"/>
</dbReference>
<comment type="function">
    <text evidence="8 9">This protein is involved in the repair of mismatches in DNA. It is possible that it carries out the mismatch recognition step. This protein has a weak ATPase activity.</text>
</comment>
<evidence type="ECO:0000256" key="2">
    <source>
        <dbReference type="ARBA" id="ARBA00021982"/>
    </source>
</evidence>
<proteinExistence type="inferred from homology"/>
<reference evidence="13 14" key="1">
    <citation type="submission" date="2016-10" db="EMBL/GenBank/DDBJ databases">
        <authorList>
            <person name="de Groot N.N."/>
        </authorList>
    </citation>
    <scope>NUCLEOTIDE SEQUENCE [LARGE SCALE GENOMIC DNA]</scope>
    <source>
        <strain evidence="13 14">DSM 12130</strain>
    </source>
</reference>
<evidence type="ECO:0000256" key="5">
    <source>
        <dbReference type="ARBA" id="ARBA00022840"/>
    </source>
</evidence>
<organism evidence="13 14">
    <name type="scientific">Desulforhopalus singaporensis</name>
    <dbReference type="NCBI Taxonomy" id="91360"/>
    <lineage>
        <taxon>Bacteria</taxon>
        <taxon>Pseudomonadati</taxon>
        <taxon>Thermodesulfobacteriota</taxon>
        <taxon>Desulfobulbia</taxon>
        <taxon>Desulfobulbales</taxon>
        <taxon>Desulfocapsaceae</taxon>
        <taxon>Desulforhopalus</taxon>
    </lineage>
</organism>
<dbReference type="Gene3D" id="6.10.140.430">
    <property type="match status" value="1"/>
</dbReference>
<dbReference type="Pfam" id="PF01624">
    <property type="entry name" value="MutS_I"/>
    <property type="match status" value="1"/>
</dbReference>
<feature type="binding site" evidence="9">
    <location>
        <begin position="646"/>
        <end position="653"/>
    </location>
    <ligand>
        <name>ATP</name>
        <dbReference type="ChEBI" id="CHEBI:30616"/>
    </ligand>
</feature>
<feature type="domain" description="DNA mismatch repair proteins mutS family" evidence="12">
    <location>
        <begin position="720"/>
        <end position="736"/>
    </location>
</feature>
<dbReference type="InterPro" id="IPR036678">
    <property type="entry name" value="MutS_con_dom_sf"/>
</dbReference>
<dbReference type="FunFam" id="3.40.50.300:FF:000870">
    <property type="entry name" value="MutS protein homolog 4"/>
    <property type="match status" value="1"/>
</dbReference>
<dbReference type="Proteomes" id="UP000199073">
    <property type="component" value="Unassembled WGS sequence"/>
</dbReference>
<dbReference type="InterPro" id="IPR027417">
    <property type="entry name" value="P-loop_NTPase"/>
</dbReference>
<dbReference type="SUPFAM" id="SSF52540">
    <property type="entry name" value="P-loop containing nucleoside triphosphate hydrolases"/>
    <property type="match status" value="1"/>
</dbReference>
<evidence type="ECO:0000313" key="14">
    <source>
        <dbReference type="Proteomes" id="UP000199073"/>
    </source>
</evidence>
<dbReference type="HAMAP" id="MF_00096">
    <property type="entry name" value="MutS"/>
    <property type="match status" value="1"/>
</dbReference>
<dbReference type="InterPro" id="IPR036187">
    <property type="entry name" value="DNA_mismatch_repair_MutS_sf"/>
</dbReference>
<accession>A0A1H0JPU0</accession>
<evidence type="ECO:0000256" key="4">
    <source>
        <dbReference type="ARBA" id="ARBA00022763"/>
    </source>
</evidence>
<dbReference type="AlphaFoldDB" id="A0A1H0JPU0"/>
<feature type="region of interest" description="Disordered" evidence="11">
    <location>
        <begin position="838"/>
        <end position="860"/>
    </location>
</feature>
<evidence type="ECO:0000256" key="11">
    <source>
        <dbReference type="SAM" id="MobiDB-lite"/>
    </source>
</evidence>
<dbReference type="InterPro" id="IPR007695">
    <property type="entry name" value="DNA_mismatch_repair_MutS-lik_N"/>
</dbReference>
<dbReference type="CDD" id="cd03284">
    <property type="entry name" value="ABC_MutS1"/>
    <property type="match status" value="1"/>
</dbReference>
<dbReference type="NCBIfam" id="TIGR01070">
    <property type="entry name" value="mutS1"/>
    <property type="match status" value="1"/>
</dbReference>
<keyword evidence="14" id="KW-1185">Reference proteome</keyword>
<dbReference type="SUPFAM" id="SSF55271">
    <property type="entry name" value="DNA repair protein MutS, domain I"/>
    <property type="match status" value="1"/>
</dbReference>
<sequence>MITASKEGKTERPVKLTPMLQQYMDIKQQHEDAILFYRMGDFYEMFFEDAVIASKILNITLTSRNKKSDPVQVPMCGIPYHAVQNYLSKLIEAGQRVAICEQVEDPADAKGIVKRDVIRIVSPGVVTDDQLLDDKSNNYICALNLREKGKSSSCGVSFLDISTGEFLIGEYSGNGQELTDVLDQVTRLQPAELLVAQNSTSVGDTLLGEIKALLPRICITSNGGDSSGLDSVPAAREMLCDHFSVVSLDGFGCATFNEGVLAAATLLDHVRKTQKTAVGHIEKLTPIETGAILHLDEASRRNLELTQTIVGASRQGSLISILDQTCTPMGARLLKNHLLFPLQQQEKIISRLDATTYFFKNSHSRKELRALLESVYDLERLNSRMTLGSGNGRDMIALKTSLSALPQILSALKNCDTSELLDIRSRFDCLTDLYDLLEQAIAEDSPVTLREGNLIKQGYNKELDELVALQRDGKKLILELENKERSATGIAKLKVGFNRVFGYFIEVSKVHSDKVPEHYIRKQTLVNAERFITAELKEFEEKVLGAQDQRVELEYNLFVAIRDRLAASSSRLLQTANLLARLDVLLNNGEVAHRYNYRRPEINGEDVIEIVEGRHPVIERMMPSGEFVPNDVYLDQKKDEVLIITGPNMAGKSTVLRQTALIVLMAQMGCYVPAESAKIGIVDRIFTRVGAMDNLRQGQSTFMVEMSETANILNNSTERSLVILDEIGRGTSTYDGLSIAWAVAENLVNKNERGVKTLFATHYHELTELAKSHSRVRNYSIGVREWRGNIIFLHKLVKGGTSRSYGIQVAALAGVPQEVVLRAKEILKDIELGKFAKTTGGEKNPRITSKNRKHPDQLSLFSPPPDRIHELLDAISPDECSPMEALNTLYRLKELRKQ</sequence>
<dbReference type="GO" id="GO:0005829">
    <property type="term" value="C:cytosol"/>
    <property type="evidence" value="ECO:0007669"/>
    <property type="project" value="TreeGrafter"/>
</dbReference>
<dbReference type="Gene3D" id="3.40.1170.10">
    <property type="entry name" value="DNA repair protein MutS, domain I"/>
    <property type="match status" value="1"/>
</dbReference>
<dbReference type="FunFam" id="3.40.1170.10:FF:000001">
    <property type="entry name" value="DNA mismatch repair protein MutS"/>
    <property type="match status" value="1"/>
</dbReference>
<evidence type="ECO:0000256" key="9">
    <source>
        <dbReference type="HAMAP-Rule" id="MF_00096"/>
    </source>
</evidence>
<dbReference type="SUPFAM" id="SSF53150">
    <property type="entry name" value="DNA repair protein MutS, domain II"/>
    <property type="match status" value="1"/>
</dbReference>
<dbReference type="InterPro" id="IPR005748">
    <property type="entry name" value="DNA_mismatch_repair_MutS"/>
</dbReference>
<keyword evidence="4 9" id="KW-0227">DNA damage</keyword>
<dbReference type="Gene3D" id="3.30.420.110">
    <property type="entry name" value="MutS, connector domain"/>
    <property type="match status" value="1"/>
</dbReference>
<dbReference type="Pfam" id="PF05188">
    <property type="entry name" value="MutS_II"/>
    <property type="match status" value="1"/>
</dbReference>
<dbReference type="Pfam" id="PF00488">
    <property type="entry name" value="MutS_V"/>
    <property type="match status" value="1"/>
</dbReference>
<keyword evidence="7 9" id="KW-0234">DNA repair</keyword>
<evidence type="ECO:0000256" key="7">
    <source>
        <dbReference type="ARBA" id="ARBA00023204"/>
    </source>
</evidence>
<dbReference type="OrthoDB" id="9802448at2"/>
<dbReference type="Gene3D" id="1.10.1420.10">
    <property type="match status" value="2"/>
</dbReference>
<dbReference type="RefSeq" id="WP_092219008.1">
    <property type="nucleotide sequence ID" value="NZ_FNJI01000002.1"/>
</dbReference>
<keyword evidence="5 9" id="KW-0067">ATP-binding</keyword>
<dbReference type="InterPro" id="IPR007696">
    <property type="entry name" value="DNA_mismatch_repair_MutS_core"/>
</dbReference>
<gene>
    <name evidence="9" type="primary">mutS</name>
    <name evidence="13" type="ORF">SAMN05660330_00271</name>
</gene>
<dbReference type="GO" id="GO:0003684">
    <property type="term" value="F:damaged DNA binding"/>
    <property type="evidence" value="ECO:0007669"/>
    <property type="project" value="UniProtKB-UniRule"/>
</dbReference>
<dbReference type="InterPro" id="IPR007860">
    <property type="entry name" value="DNA_mmatch_repair_MutS_con_dom"/>
</dbReference>
<keyword evidence="3 9" id="KW-0547">Nucleotide-binding</keyword>
<dbReference type="GO" id="GO:0006298">
    <property type="term" value="P:mismatch repair"/>
    <property type="evidence" value="ECO:0007669"/>
    <property type="project" value="UniProtKB-UniRule"/>
</dbReference>
<dbReference type="InterPro" id="IPR007861">
    <property type="entry name" value="DNA_mismatch_repair_MutS_clamp"/>
</dbReference>
<dbReference type="SMART" id="SM00534">
    <property type="entry name" value="MUTSac"/>
    <property type="match status" value="1"/>
</dbReference>
<dbReference type="Gene3D" id="3.40.50.300">
    <property type="entry name" value="P-loop containing nucleotide triphosphate hydrolases"/>
    <property type="match status" value="1"/>
</dbReference>
<dbReference type="GO" id="GO:0140664">
    <property type="term" value="F:ATP-dependent DNA damage sensor activity"/>
    <property type="evidence" value="ECO:0007669"/>
    <property type="project" value="InterPro"/>
</dbReference>
<dbReference type="InterPro" id="IPR017261">
    <property type="entry name" value="DNA_mismatch_repair_MutS/MSH"/>
</dbReference>
<dbReference type="PIRSF" id="PIRSF037677">
    <property type="entry name" value="DNA_mis_repair_Msh6"/>
    <property type="match status" value="1"/>
</dbReference>
<dbReference type="GO" id="GO:0005524">
    <property type="term" value="F:ATP binding"/>
    <property type="evidence" value="ECO:0007669"/>
    <property type="project" value="UniProtKB-UniRule"/>
</dbReference>
<evidence type="ECO:0000256" key="3">
    <source>
        <dbReference type="ARBA" id="ARBA00022741"/>
    </source>
</evidence>
<dbReference type="Pfam" id="PF05192">
    <property type="entry name" value="MutS_III"/>
    <property type="match status" value="1"/>
</dbReference>
<dbReference type="Pfam" id="PF05190">
    <property type="entry name" value="MutS_IV"/>
    <property type="match status" value="1"/>
</dbReference>
<evidence type="ECO:0000259" key="12">
    <source>
        <dbReference type="PROSITE" id="PS00486"/>
    </source>
</evidence>
<protein>
    <recommendedName>
        <fullName evidence="2 9">DNA mismatch repair protein MutS</fullName>
    </recommendedName>
</protein>
<evidence type="ECO:0000256" key="1">
    <source>
        <dbReference type="ARBA" id="ARBA00006271"/>
    </source>
</evidence>
<dbReference type="PANTHER" id="PTHR11361:SF34">
    <property type="entry name" value="DNA MISMATCH REPAIR PROTEIN MSH1, MITOCHONDRIAL"/>
    <property type="match status" value="1"/>
</dbReference>
<evidence type="ECO:0000256" key="8">
    <source>
        <dbReference type="ARBA" id="ARBA00024647"/>
    </source>
</evidence>
<name>A0A1H0JPU0_9BACT</name>
<dbReference type="PROSITE" id="PS00486">
    <property type="entry name" value="DNA_MISMATCH_REPAIR_2"/>
    <property type="match status" value="1"/>
</dbReference>
<comment type="similarity">
    <text evidence="1 9 10">Belongs to the DNA mismatch repair MutS family.</text>
</comment>
<evidence type="ECO:0000256" key="6">
    <source>
        <dbReference type="ARBA" id="ARBA00023125"/>
    </source>
</evidence>